<dbReference type="RefSeq" id="WP_166277176.1">
    <property type="nucleotide sequence ID" value="NZ_JAAFGS010000007.1"/>
</dbReference>
<protein>
    <recommendedName>
        <fullName evidence="5">Gram-positive cocci surface proteins LPxTG domain-containing protein</fullName>
    </recommendedName>
</protein>
<feature type="transmembrane region" description="Helical" evidence="1">
    <location>
        <begin position="238"/>
        <end position="256"/>
    </location>
</feature>
<dbReference type="Proteomes" id="UP000800303">
    <property type="component" value="Unassembled WGS sequence"/>
</dbReference>
<accession>A0ABX0FA73</accession>
<evidence type="ECO:0000313" key="3">
    <source>
        <dbReference type="EMBL" id="NGZ77203.1"/>
    </source>
</evidence>
<sequence length="267" mass="30154">MFNSCGIRPNQDVIQMKTGKRLRIGLAIFAFSCMLHNPANAGPVVDYVSPVMTEEIQALFDEHFAEYLNSMKKRYDTDGDFRQARLGNGIMVQQISLEGHDFFGMGYEFPLRLAGKTVGTVEVEQGMNEWEIVDVTPIADLDRELNDITKHIPSAQRATYIHDPNFRIRGFYVETDEAPQFFDILTHTAHPIRELYERIDARRLEPGFSPSEKARIPLIQAGFDAEADPSPARSTLPIVPIIAAIGFVTVGGALLLKMKKSRRTRRR</sequence>
<evidence type="ECO:0000256" key="1">
    <source>
        <dbReference type="SAM" id="Phobius"/>
    </source>
</evidence>
<evidence type="ECO:0000256" key="2">
    <source>
        <dbReference type="SAM" id="SignalP"/>
    </source>
</evidence>
<keyword evidence="1" id="KW-1133">Transmembrane helix</keyword>
<dbReference type="EMBL" id="JAAFGS010000007">
    <property type="protein sequence ID" value="NGZ77203.1"/>
    <property type="molecule type" value="Genomic_DNA"/>
</dbReference>
<feature type="chain" id="PRO_5046049672" description="Gram-positive cocci surface proteins LPxTG domain-containing protein" evidence="2">
    <location>
        <begin position="42"/>
        <end position="267"/>
    </location>
</feature>
<feature type="signal peptide" evidence="2">
    <location>
        <begin position="1"/>
        <end position="41"/>
    </location>
</feature>
<reference evidence="3 4" key="1">
    <citation type="submission" date="2020-01" db="EMBL/GenBank/DDBJ databases">
        <title>Polyphasic characterisation and genomic insights into a novel alkali tolerant bacterium VR-M41.</title>
        <authorList>
            <person name="Vemuluri V.R."/>
        </authorList>
    </citation>
    <scope>NUCLEOTIDE SEQUENCE [LARGE SCALE GENOMIC DNA]</scope>
    <source>
        <strain evidence="3 4">VR-M41</strain>
    </source>
</reference>
<gene>
    <name evidence="3" type="ORF">GYN08_18075</name>
</gene>
<comment type="caution">
    <text evidence="3">The sequence shown here is derived from an EMBL/GenBank/DDBJ whole genome shotgun (WGS) entry which is preliminary data.</text>
</comment>
<proteinExistence type="predicted"/>
<keyword evidence="2" id="KW-0732">Signal</keyword>
<name>A0ABX0FA73_9BACL</name>
<keyword evidence="1" id="KW-0812">Transmembrane</keyword>
<keyword evidence="4" id="KW-1185">Reference proteome</keyword>
<keyword evidence="1" id="KW-0472">Membrane</keyword>
<evidence type="ECO:0000313" key="4">
    <source>
        <dbReference type="Proteomes" id="UP000800303"/>
    </source>
</evidence>
<organism evidence="3 4">
    <name type="scientific">Saccharibacillus alkalitolerans</name>
    <dbReference type="NCBI Taxonomy" id="2705290"/>
    <lineage>
        <taxon>Bacteria</taxon>
        <taxon>Bacillati</taxon>
        <taxon>Bacillota</taxon>
        <taxon>Bacilli</taxon>
        <taxon>Bacillales</taxon>
        <taxon>Paenibacillaceae</taxon>
        <taxon>Saccharibacillus</taxon>
    </lineage>
</organism>
<evidence type="ECO:0008006" key="5">
    <source>
        <dbReference type="Google" id="ProtNLM"/>
    </source>
</evidence>